<evidence type="ECO:0000313" key="8">
    <source>
        <dbReference type="Proteomes" id="UP001139319"/>
    </source>
</evidence>
<dbReference type="HAMAP" id="MF_01663">
    <property type="entry name" value="L_rham_rotase"/>
    <property type="match status" value="1"/>
</dbReference>
<feature type="binding site" evidence="5">
    <location>
        <position position="18"/>
    </location>
    <ligand>
        <name>substrate</name>
    </ligand>
</feature>
<dbReference type="EMBL" id="JAMFTH010000001">
    <property type="protein sequence ID" value="MCP8898277.1"/>
    <property type="molecule type" value="Genomic_DNA"/>
</dbReference>
<dbReference type="Proteomes" id="UP001139319">
    <property type="component" value="Unassembled WGS sequence"/>
</dbReference>
<comment type="catalytic activity">
    <reaction evidence="5">
        <text>alpha-L-rhamnose = beta-L-rhamnose</text>
        <dbReference type="Rhea" id="RHEA:25584"/>
        <dbReference type="ChEBI" id="CHEBI:27586"/>
        <dbReference type="ChEBI" id="CHEBI:27907"/>
        <dbReference type="EC" id="5.1.3.32"/>
    </reaction>
</comment>
<evidence type="ECO:0000256" key="5">
    <source>
        <dbReference type="HAMAP-Rule" id="MF_01663"/>
    </source>
</evidence>
<dbReference type="InterPro" id="IPR013448">
    <property type="entry name" value="L-rhamnose_mutarotase"/>
</dbReference>
<dbReference type="GO" id="GO:0005737">
    <property type="term" value="C:cytoplasm"/>
    <property type="evidence" value="ECO:0007669"/>
    <property type="project" value="UniProtKB-SubCell"/>
</dbReference>
<evidence type="ECO:0000256" key="6">
    <source>
        <dbReference type="NCBIfam" id="TIGR02625"/>
    </source>
</evidence>
<keyword evidence="8" id="KW-1185">Reference proteome</keyword>
<evidence type="ECO:0000256" key="2">
    <source>
        <dbReference type="ARBA" id="ARBA00023235"/>
    </source>
</evidence>
<dbReference type="InterPro" id="IPR011008">
    <property type="entry name" value="Dimeric_a/b-barrel"/>
</dbReference>
<comment type="caution">
    <text evidence="7">The sequence shown here is derived from an EMBL/GenBank/DDBJ whole genome shotgun (WGS) entry which is preliminary data.</text>
</comment>
<reference evidence="7" key="1">
    <citation type="submission" date="2022-05" db="EMBL/GenBank/DDBJ databases">
        <authorList>
            <person name="Sun H.-N."/>
        </authorList>
    </citation>
    <scope>NUCLEOTIDE SEQUENCE</scope>
    <source>
        <strain evidence="7">HB14</strain>
    </source>
</reference>
<gene>
    <name evidence="5 7" type="primary">rhaM</name>
    <name evidence="7" type="ORF">M6D89_03060</name>
</gene>
<dbReference type="PANTHER" id="PTHR34389">
    <property type="entry name" value="L-RHAMNOSE MUTAROTASE"/>
    <property type="match status" value="1"/>
</dbReference>
<dbReference type="GO" id="GO:0019301">
    <property type="term" value="P:rhamnose catabolic process"/>
    <property type="evidence" value="ECO:0007669"/>
    <property type="project" value="UniProtKB-UniRule"/>
</dbReference>
<evidence type="ECO:0000313" key="7">
    <source>
        <dbReference type="EMBL" id="MCP8898277.1"/>
    </source>
</evidence>
<dbReference type="Pfam" id="PF05336">
    <property type="entry name" value="rhaM"/>
    <property type="match status" value="1"/>
</dbReference>
<dbReference type="NCBIfam" id="TIGR02625">
    <property type="entry name" value="YiiL_rotase"/>
    <property type="match status" value="1"/>
</dbReference>
<keyword evidence="2 5" id="KW-0413">Isomerase</keyword>
<protein>
    <recommendedName>
        <fullName evidence="5 6">L-rhamnose mutarotase</fullName>
        <ecNumber evidence="5 6">5.1.3.32</ecNumber>
    </recommendedName>
    <alternativeName>
        <fullName evidence="5">Rhamnose 1-epimerase</fullName>
    </alternativeName>
    <alternativeName>
        <fullName evidence="5">Type-3 mutarotase</fullName>
    </alternativeName>
</protein>
<dbReference type="SUPFAM" id="SSF54909">
    <property type="entry name" value="Dimeric alpha+beta barrel"/>
    <property type="match status" value="1"/>
</dbReference>
<comment type="subunit">
    <text evidence="5">Homodimer.</text>
</comment>
<keyword evidence="3 5" id="KW-0119">Carbohydrate metabolism</keyword>
<evidence type="ECO:0000256" key="1">
    <source>
        <dbReference type="ARBA" id="ARBA00022490"/>
    </source>
</evidence>
<dbReference type="PANTHER" id="PTHR34389:SF2">
    <property type="entry name" value="L-RHAMNOSE MUTAROTASE"/>
    <property type="match status" value="1"/>
</dbReference>
<feature type="binding site" evidence="5">
    <location>
        <begin position="76"/>
        <end position="77"/>
    </location>
    <ligand>
        <name>substrate</name>
    </ligand>
</feature>
<comment type="pathway">
    <text evidence="5">Carbohydrate metabolism; L-rhamnose metabolism.</text>
</comment>
<organism evidence="7 8">
    <name type="scientific">Gilvimarinus xylanilyticus</name>
    <dbReference type="NCBI Taxonomy" id="2944139"/>
    <lineage>
        <taxon>Bacteria</taxon>
        <taxon>Pseudomonadati</taxon>
        <taxon>Pseudomonadota</taxon>
        <taxon>Gammaproteobacteria</taxon>
        <taxon>Cellvibrionales</taxon>
        <taxon>Cellvibrionaceae</taxon>
        <taxon>Gilvimarinus</taxon>
    </lineage>
</organism>
<feature type="binding site" evidence="5">
    <location>
        <position position="41"/>
    </location>
    <ligand>
        <name>substrate</name>
    </ligand>
</feature>
<dbReference type="EC" id="5.1.3.32" evidence="5 6"/>
<proteinExistence type="inferred from homology"/>
<reference evidence="7" key="2">
    <citation type="submission" date="2023-01" db="EMBL/GenBank/DDBJ databases">
        <title>Gilvimarinus xylanilyticus HB14 isolated from Caulerpa lentillifera aquaculture base in Hainan, China.</title>
        <authorList>
            <person name="Zhang Y.-J."/>
        </authorList>
    </citation>
    <scope>NUCLEOTIDE SEQUENCE</scope>
    <source>
        <strain evidence="7">HB14</strain>
    </source>
</reference>
<dbReference type="GO" id="GO:0062192">
    <property type="term" value="F:L-rhamnose mutarotase activity"/>
    <property type="evidence" value="ECO:0007669"/>
    <property type="project" value="UniProtKB-UniRule"/>
</dbReference>
<dbReference type="RefSeq" id="WP_253966561.1">
    <property type="nucleotide sequence ID" value="NZ_JAMFTH010000001.1"/>
</dbReference>
<evidence type="ECO:0000256" key="3">
    <source>
        <dbReference type="ARBA" id="ARBA00023277"/>
    </source>
</evidence>
<comment type="similarity">
    <text evidence="5">Belongs to the rhamnose mutarotase family.</text>
</comment>
<comment type="subcellular location">
    <subcellularLocation>
        <location evidence="5">Cytoplasm</location>
    </subcellularLocation>
</comment>
<feature type="active site" description="Proton donor" evidence="5">
    <location>
        <position position="22"/>
    </location>
</feature>
<comment type="function">
    <text evidence="5">Involved in the anomeric conversion of L-rhamnose.</text>
</comment>
<keyword evidence="1 5" id="KW-0963">Cytoplasm</keyword>
<keyword evidence="4 5" id="KW-0684">Rhamnose metabolism</keyword>
<sequence>MEKIAFVMQLKPGFEQEYQKRHDDIWPELEKELRDAGVSDYSIFLHPETLQLFGVLKREDNHRMDDLPQTQIMQKWWRHMADIMDTHADNSPVTAPLNKVFHLE</sequence>
<dbReference type="AlphaFoldDB" id="A0A9X2I3I2"/>
<dbReference type="InterPro" id="IPR008000">
    <property type="entry name" value="Rham/fucose_mutarotase"/>
</dbReference>
<accession>A0A9X2I3I2</accession>
<evidence type="ECO:0000256" key="4">
    <source>
        <dbReference type="ARBA" id="ARBA00023308"/>
    </source>
</evidence>
<name>A0A9X2I3I2_9GAMM</name>
<dbReference type="Gene3D" id="3.30.70.100">
    <property type="match status" value="1"/>
</dbReference>